<reference evidence="1 2" key="1">
    <citation type="submission" date="2021-07" db="EMBL/GenBank/DDBJ databases">
        <title>Hymenobacter profundi sp. nov., isolated from deep-sea water.</title>
        <authorList>
            <person name="Kim M.K."/>
        </authorList>
    </citation>
    <scope>NUCLEOTIDE SEQUENCE [LARGE SCALE GENOMIC DNA]</scope>
    <source>
        <strain evidence="1 2">M2</strain>
    </source>
</reference>
<name>A0ABS6WYM1_9BACT</name>
<protein>
    <submittedName>
        <fullName evidence="1">Uncharacterized protein</fullName>
    </submittedName>
</protein>
<proteinExistence type="predicted"/>
<dbReference type="RefSeq" id="WP_219158456.1">
    <property type="nucleotide sequence ID" value="NZ_JAHWGL010000025.1"/>
</dbReference>
<gene>
    <name evidence="1" type="ORF">KYK14_08510</name>
</gene>
<dbReference type="Proteomes" id="UP000826188">
    <property type="component" value="Unassembled WGS sequence"/>
</dbReference>
<organism evidence="1 2">
    <name type="scientific">Hymenobacter profundi</name>
    <dbReference type="NCBI Taxonomy" id="1982110"/>
    <lineage>
        <taxon>Bacteria</taxon>
        <taxon>Pseudomonadati</taxon>
        <taxon>Bacteroidota</taxon>
        <taxon>Cytophagia</taxon>
        <taxon>Cytophagales</taxon>
        <taxon>Hymenobacteraceae</taxon>
        <taxon>Hymenobacter</taxon>
    </lineage>
</organism>
<comment type="caution">
    <text evidence="1">The sequence shown here is derived from an EMBL/GenBank/DDBJ whole genome shotgun (WGS) entry which is preliminary data.</text>
</comment>
<evidence type="ECO:0000313" key="2">
    <source>
        <dbReference type="Proteomes" id="UP000826188"/>
    </source>
</evidence>
<evidence type="ECO:0000313" key="1">
    <source>
        <dbReference type="EMBL" id="MBW3128588.1"/>
    </source>
</evidence>
<dbReference type="EMBL" id="JAHWGL010000025">
    <property type="protein sequence ID" value="MBW3128588.1"/>
    <property type="molecule type" value="Genomic_DNA"/>
</dbReference>
<sequence length="170" mass="19922">MNSTTLSDTDDIDLILTMNPHGWSTCFIYIKGKPYELAITHIFNDPYEDLIQSLISLLHSEKNTEFFWYGEPGGERITITRLESRHDAVLVDVQGFREDWGSKITGFERTVSFEIKLKSLLVICYMQLKKTFLLLKEKSYAENRRSDFPFQKFIEFEKLVISFLAREFKG</sequence>
<keyword evidence="2" id="KW-1185">Reference proteome</keyword>
<accession>A0ABS6WYM1</accession>